<dbReference type="InterPro" id="IPR038573">
    <property type="entry name" value="BrnT_sf"/>
</dbReference>
<reference evidence="1 3" key="1">
    <citation type="submission" date="2016-05" db="EMBL/GenBank/DDBJ databases">
        <title>Complete Genome and Methylome Analysis of Psychrotrophic Bacterial Isolates from Antarctic Lake Untersee.</title>
        <authorList>
            <person name="Fomenkov A."/>
            <person name="Akimov V.N."/>
            <person name="Vasilyeva L.V."/>
            <person name="Andersen D."/>
            <person name="Vincze T."/>
            <person name="Roberts R.J."/>
        </authorList>
    </citation>
    <scope>NUCLEOTIDE SEQUENCE [LARGE SCALE GENOMIC DNA]</scope>
    <source>
        <strain evidence="1 3">U14-5</strain>
    </source>
</reference>
<reference evidence="2" key="3">
    <citation type="submission" date="2023-09" db="EMBL/GenBank/DDBJ databases">
        <authorList>
            <person name="Schober I."/>
            <person name="Bunk B."/>
        </authorList>
    </citation>
    <scope>NUCLEOTIDE SEQUENCE</scope>
    <source>
        <strain evidence="2">DSM 103800</strain>
    </source>
</reference>
<keyword evidence="4" id="KW-1185">Reference proteome</keyword>
<evidence type="ECO:0000313" key="1">
    <source>
        <dbReference type="EMBL" id="APT58209.1"/>
    </source>
</evidence>
<dbReference type="AlphaFoldDB" id="A0A1L7AHN1"/>
<reference evidence="2 4" key="2">
    <citation type="journal article" date="2019" name="Microb. Pathog.">
        <title>Comparison of VITEK 2, MALDI-TOF MS, 16S rRNA gene sequencing, and whole-genome sequencing for identification of Roseomonas mucosa.</title>
        <authorList>
            <person name="Rudolph W.W."/>
            <person name="Gunzer F."/>
            <person name="Trauth M."/>
            <person name="Bunk B."/>
            <person name="Bigge R."/>
            <person name="Schrottner P."/>
        </authorList>
    </citation>
    <scope>NUCLEOTIDE SEQUENCE [LARGE SCALE GENOMIC DNA]</scope>
    <source>
        <strain evidence="2 4">DSM 103800</strain>
    </source>
</reference>
<dbReference type="Proteomes" id="UP000185494">
    <property type="component" value="Chromosome 1"/>
</dbReference>
<dbReference type="EMBL" id="JAVVDO010000003">
    <property type="protein sequence ID" value="MDT8329991.1"/>
    <property type="molecule type" value="Genomic_DNA"/>
</dbReference>
<dbReference type="Proteomes" id="UP001258945">
    <property type="component" value="Unassembled WGS sequence"/>
</dbReference>
<gene>
    <name evidence="1" type="ORF">RGI145_14925</name>
    <name evidence="2" type="ORF">RQ831_02930</name>
</gene>
<dbReference type="Gene3D" id="3.10.450.530">
    <property type="entry name" value="Ribonuclease toxin, BrnT, of type II toxin-antitoxin system"/>
    <property type="match status" value="1"/>
</dbReference>
<evidence type="ECO:0000313" key="3">
    <source>
        <dbReference type="Proteomes" id="UP000185494"/>
    </source>
</evidence>
<organism evidence="1 3">
    <name type="scientific">Roseomonas gilardii</name>
    <dbReference type="NCBI Taxonomy" id="257708"/>
    <lineage>
        <taxon>Bacteria</taxon>
        <taxon>Pseudomonadati</taxon>
        <taxon>Pseudomonadota</taxon>
        <taxon>Alphaproteobacteria</taxon>
        <taxon>Acetobacterales</taxon>
        <taxon>Roseomonadaceae</taxon>
        <taxon>Roseomonas</taxon>
    </lineage>
</organism>
<dbReference type="EMBL" id="CP015583">
    <property type="protein sequence ID" value="APT58209.1"/>
    <property type="molecule type" value="Genomic_DNA"/>
</dbReference>
<sequence>MRITFDQQKRERTLRERGLDFADARRVFAGRHATLPDDRKDYGEDRFISAGMLDGRLVVLVWTPRGVARRIISMRHAHAKEEHRWRIHLDRPG</sequence>
<dbReference type="RefSeq" id="WP_075798982.1">
    <property type="nucleotide sequence ID" value="NZ_CP015583.1"/>
</dbReference>
<dbReference type="STRING" id="257708.RGI145_14925"/>
<protein>
    <submittedName>
        <fullName evidence="2">BrnT family toxin</fullName>
    </submittedName>
</protein>
<evidence type="ECO:0000313" key="2">
    <source>
        <dbReference type="EMBL" id="MDT8329991.1"/>
    </source>
</evidence>
<name>A0A1L7AHN1_9PROT</name>
<dbReference type="KEGG" id="rgi:RGI145_14925"/>
<dbReference type="InterPro" id="IPR007460">
    <property type="entry name" value="BrnT_toxin"/>
</dbReference>
<proteinExistence type="predicted"/>
<evidence type="ECO:0000313" key="4">
    <source>
        <dbReference type="Proteomes" id="UP001258945"/>
    </source>
</evidence>
<dbReference type="Pfam" id="PF04365">
    <property type="entry name" value="BrnT_toxin"/>
    <property type="match status" value="1"/>
</dbReference>
<accession>A0A1L7AHN1</accession>